<protein>
    <submittedName>
        <fullName evidence="2">Uncharacterized protein</fullName>
    </submittedName>
</protein>
<evidence type="ECO:0000313" key="4">
    <source>
        <dbReference type="Proteomes" id="UP000195221"/>
    </source>
</evidence>
<comment type="caution">
    <text evidence="2">The sequence shown here is derived from an EMBL/GenBank/DDBJ whole genome shotgun (WGS) entry which is preliminary data.</text>
</comment>
<dbReference type="EMBL" id="NBTY01000126">
    <property type="protein sequence ID" value="OTP71632.1"/>
    <property type="molecule type" value="Genomic_DNA"/>
</dbReference>
<gene>
    <name evidence="2" type="ORF">PAMC26510_23060</name>
    <name evidence="1" type="ORF">PAMC26577_35600</name>
</gene>
<evidence type="ECO:0000313" key="3">
    <source>
        <dbReference type="Proteomes" id="UP000194546"/>
    </source>
</evidence>
<dbReference type="Proteomes" id="UP000195221">
    <property type="component" value="Unassembled WGS sequence"/>
</dbReference>
<dbReference type="Proteomes" id="UP000194546">
    <property type="component" value="Unassembled WGS sequence"/>
</dbReference>
<organism evidence="2 3">
    <name type="scientific">Caballeronia sordidicola</name>
    <name type="common">Burkholderia sordidicola</name>
    <dbReference type="NCBI Taxonomy" id="196367"/>
    <lineage>
        <taxon>Bacteria</taxon>
        <taxon>Pseudomonadati</taxon>
        <taxon>Pseudomonadota</taxon>
        <taxon>Betaproteobacteria</taxon>
        <taxon>Burkholderiales</taxon>
        <taxon>Burkholderiaceae</taxon>
        <taxon>Caballeronia</taxon>
    </lineage>
</organism>
<reference evidence="2 3" key="1">
    <citation type="submission" date="2017-03" db="EMBL/GenBank/DDBJ databases">
        <title>Genome analysis of strain PAMC 26510.</title>
        <authorList>
            <person name="Oh H.-M."/>
            <person name="Yang J.-A."/>
        </authorList>
    </citation>
    <scope>NUCLEOTIDE SEQUENCE [LARGE SCALE GENOMIC DNA]</scope>
    <source>
        <strain evidence="2 3">PAMC 26510</strain>
    </source>
</reference>
<evidence type="ECO:0000313" key="1">
    <source>
        <dbReference type="EMBL" id="OTP67815.1"/>
    </source>
</evidence>
<evidence type="ECO:0000313" key="2">
    <source>
        <dbReference type="EMBL" id="OTP71632.1"/>
    </source>
</evidence>
<dbReference type="AlphaFoldDB" id="A0A242MKC2"/>
<sequence>MAWRFDRDSVGCFTHARLVSLFICESVQRQRDSRGRSLEYF</sequence>
<reference evidence="1 4" key="2">
    <citation type="submission" date="2017-03" db="EMBL/GenBank/DDBJ databases">
        <title>Genome analysis of strain PAMC 26577.</title>
        <authorList>
            <person name="Oh H.-M."/>
            <person name="Yang J.-A."/>
        </authorList>
    </citation>
    <scope>NUCLEOTIDE SEQUENCE [LARGE SCALE GENOMIC DNA]</scope>
    <source>
        <strain evidence="1 4">PAMC 26577</strain>
    </source>
</reference>
<accession>A0A242MKC2</accession>
<name>A0A242MKC2_CABSO</name>
<dbReference type="EMBL" id="NBTZ01000146">
    <property type="protein sequence ID" value="OTP67815.1"/>
    <property type="molecule type" value="Genomic_DNA"/>
</dbReference>
<proteinExistence type="predicted"/>